<sequence>MDWSRAKNVLIYAFLLLNLVLGYQLWTDLREQADESPDLTSLAGNVQRAMDTKNIKVAAAIPTETPELPKINYRFADMDGEKPRMLDKTVYSKLIFSPDELVTGLKDSIPDIGNYRYDPVEDGEGKFVMHPLVEGKYPLFRVDLVLYYSEQRIVSYTEQRIEISSIGEEEGQRVLSASKALGNLVENYLPNDSVVKSIELGYYGELFNSDAQVAAPAWRFVLESGEVFYVQGISGDVISAGSDKTKE</sequence>
<name>A0ABQ1GND8_9BACL</name>
<evidence type="ECO:0000313" key="3">
    <source>
        <dbReference type="Proteomes" id="UP000609323"/>
    </source>
</evidence>
<keyword evidence="3" id="KW-1185">Reference proteome</keyword>
<reference evidence="3" key="1">
    <citation type="journal article" date="2019" name="Int. J. Syst. Evol. Microbiol.">
        <title>The Global Catalogue of Microorganisms (GCM) 10K type strain sequencing project: providing services to taxonomists for standard genome sequencing and annotation.</title>
        <authorList>
            <consortium name="The Broad Institute Genomics Platform"/>
            <consortium name="The Broad Institute Genome Sequencing Center for Infectious Disease"/>
            <person name="Wu L."/>
            <person name="Ma J."/>
        </authorList>
    </citation>
    <scope>NUCLEOTIDE SEQUENCE [LARGE SCALE GENOMIC DNA]</scope>
    <source>
        <strain evidence="3">CGMCC 1.15044</strain>
    </source>
</reference>
<feature type="domain" description="Regulatory protein YycH-like" evidence="1">
    <location>
        <begin position="107"/>
        <end position="228"/>
    </location>
</feature>
<evidence type="ECO:0000259" key="1">
    <source>
        <dbReference type="Pfam" id="PF09648"/>
    </source>
</evidence>
<dbReference type="Gene3D" id="2.40.128.690">
    <property type="entry name" value="YycH protein, domain 3-like"/>
    <property type="match status" value="1"/>
</dbReference>
<dbReference type="Pfam" id="PF09648">
    <property type="entry name" value="YycI"/>
    <property type="match status" value="1"/>
</dbReference>
<dbReference type="EMBL" id="BMHF01000015">
    <property type="protein sequence ID" value="GGA46965.1"/>
    <property type="molecule type" value="Genomic_DNA"/>
</dbReference>
<dbReference type="Proteomes" id="UP000609323">
    <property type="component" value="Unassembled WGS sequence"/>
</dbReference>
<dbReference type="RefSeq" id="WP_094094787.1">
    <property type="nucleotide sequence ID" value="NZ_BMHF01000015.1"/>
</dbReference>
<comment type="caution">
    <text evidence="2">The sequence shown here is derived from an EMBL/GenBank/DDBJ whole genome shotgun (WGS) entry which is preliminary data.</text>
</comment>
<gene>
    <name evidence="2" type="ORF">GCM10010917_35280</name>
</gene>
<organism evidence="2 3">
    <name type="scientific">Paenibacillus physcomitrellae</name>
    <dbReference type="NCBI Taxonomy" id="1619311"/>
    <lineage>
        <taxon>Bacteria</taxon>
        <taxon>Bacillati</taxon>
        <taxon>Bacillota</taxon>
        <taxon>Bacilli</taxon>
        <taxon>Bacillales</taxon>
        <taxon>Paenibacillaceae</taxon>
        <taxon>Paenibacillus</taxon>
    </lineage>
</organism>
<proteinExistence type="predicted"/>
<dbReference type="InterPro" id="IPR018604">
    <property type="entry name" value="YycI-like"/>
</dbReference>
<evidence type="ECO:0000313" key="2">
    <source>
        <dbReference type="EMBL" id="GGA46965.1"/>
    </source>
</evidence>
<accession>A0ABQ1GND8</accession>
<protein>
    <recommendedName>
        <fullName evidence="1">Regulatory protein YycH-like domain-containing protein</fullName>
    </recommendedName>
</protein>